<dbReference type="EMBL" id="GANP01014773">
    <property type="protein sequence ID" value="JAB69695.1"/>
    <property type="molecule type" value="mRNA"/>
</dbReference>
<name>V5GHI0_IXORI</name>
<dbReference type="GO" id="GO:0004867">
    <property type="term" value="F:serine-type endopeptidase inhibitor activity"/>
    <property type="evidence" value="ECO:0007669"/>
    <property type="project" value="InterPro"/>
</dbReference>
<keyword evidence="1" id="KW-0732">Signal</keyword>
<protein>
    <recommendedName>
        <fullName evidence="3">Salivary kunitz domain protein</fullName>
    </recommendedName>
</protein>
<accession>V5GHI0</accession>
<evidence type="ECO:0000313" key="2">
    <source>
        <dbReference type="EMBL" id="JAB69695.1"/>
    </source>
</evidence>
<evidence type="ECO:0000256" key="1">
    <source>
        <dbReference type="SAM" id="SignalP"/>
    </source>
</evidence>
<dbReference type="SUPFAM" id="SSF57362">
    <property type="entry name" value="BPTI-like"/>
    <property type="match status" value="1"/>
</dbReference>
<proteinExistence type="evidence at transcript level"/>
<dbReference type="InterPro" id="IPR036880">
    <property type="entry name" value="Kunitz_BPTI_sf"/>
</dbReference>
<evidence type="ECO:0008006" key="3">
    <source>
        <dbReference type="Google" id="ProtNLM"/>
    </source>
</evidence>
<organism evidence="2">
    <name type="scientific">Ixodes ricinus</name>
    <name type="common">Common tick</name>
    <name type="synonym">Acarus ricinus</name>
    <dbReference type="NCBI Taxonomy" id="34613"/>
    <lineage>
        <taxon>Eukaryota</taxon>
        <taxon>Metazoa</taxon>
        <taxon>Ecdysozoa</taxon>
        <taxon>Arthropoda</taxon>
        <taxon>Chelicerata</taxon>
        <taxon>Arachnida</taxon>
        <taxon>Acari</taxon>
        <taxon>Parasitiformes</taxon>
        <taxon>Ixodida</taxon>
        <taxon>Ixodoidea</taxon>
        <taxon>Ixodidae</taxon>
        <taxon>Ixodinae</taxon>
        <taxon>Ixodes</taxon>
    </lineage>
</organism>
<reference evidence="2" key="1">
    <citation type="journal article" date="2015" name="Sci. Rep.">
        <title>Tissue- and time-dependent transcription in Ixodes ricinus salivary glands and midguts when blood feeding on the vertebrate host.</title>
        <authorList>
            <person name="Kotsyfakis M."/>
            <person name="Schwarz A."/>
            <person name="Erhart J."/>
            <person name="Ribeiro J.M."/>
        </authorList>
    </citation>
    <scope>NUCLEOTIDE SEQUENCE</scope>
    <source>
        <tissue evidence="2">Salivary gland and midgut</tissue>
    </source>
</reference>
<feature type="chain" id="PRO_5004733631" description="Salivary kunitz domain protein" evidence="1">
    <location>
        <begin position="22"/>
        <end position="94"/>
    </location>
</feature>
<sequence length="94" mass="11159">MKIKYLCIFIAAAFGYPECETGEIKKDVCQMDPPDEQGKARIPGWFYNKSLVLCQYYEFGAVYRRKNRKKPTRFSFFYRIADKTCRRHVPGILF</sequence>
<feature type="signal peptide" evidence="1">
    <location>
        <begin position="1"/>
        <end position="21"/>
    </location>
</feature>
<dbReference type="AlphaFoldDB" id="V5GHI0"/>